<accession>A0A1E5QGV2</accession>
<proteinExistence type="predicted"/>
<comment type="caution">
    <text evidence="2">The sequence shown here is derived from an EMBL/GenBank/DDBJ whole genome shotgun (WGS) entry which is preliminary data.</text>
</comment>
<dbReference type="PROSITE" id="PS50206">
    <property type="entry name" value="RHODANESE_3"/>
    <property type="match status" value="1"/>
</dbReference>
<dbReference type="InterPro" id="IPR036873">
    <property type="entry name" value="Rhodanese-like_dom_sf"/>
</dbReference>
<dbReference type="Pfam" id="PF00581">
    <property type="entry name" value="Rhodanese"/>
    <property type="match status" value="1"/>
</dbReference>
<protein>
    <recommendedName>
        <fullName evidence="1">Rhodanese domain-containing protein</fullName>
    </recommendedName>
</protein>
<evidence type="ECO:0000259" key="1">
    <source>
        <dbReference type="PROSITE" id="PS50206"/>
    </source>
</evidence>
<dbReference type="RefSeq" id="WP_069968427.1">
    <property type="nucleotide sequence ID" value="NZ_CM124774.1"/>
</dbReference>
<feature type="domain" description="Rhodanese" evidence="1">
    <location>
        <begin position="55"/>
        <end position="150"/>
    </location>
</feature>
<dbReference type="SMART" id="SM00450">
    <property type="entry name" value="RHOD"/>
    <property type="match status" value="1"/>
</dbReference>
<dbReference type="InterPro" id="IPR001763">
    <property type="entry name" value="Rhodanese-like_dom"/>
</dbReference>
<dbReference type="STRING" id="1781255.BH720_17070"/>
<reference evidence="2" key="1">
    <citation type="submission" date="2016-09" db="EMBL/GenBank/DDBJ databases">
        <title>Draft genome of thermotolerant cyanobacterium Desertifilum sp. strain IPPAS B-1220.</title>
        <authorList>
            <person name="Sinetova M.A."/>
            <person name="Bolakhan K."/>
            <person name="Zayadan B.K."/>
            <person name="Mironov K.S."/>
            <person name="Ustinova V."/>
            <person name="Kupriyanova E.V."/>
            <person name="Sidorov R.A."/>
            <person name="Skrypnik A.N."/>
            <person name="Gogoleva N.E."/>
            <person name="Gogolev Y.V."/>
            <person name="Los D.A."/>
        </authorList>
    </citation>
    <scope>NUCLEOTIDE SEQUENCE [LARGE SCALE GENOMIC DNA]</scope>
    <source>
        <strain evidence="2">IPPAS B-1220</strain>
    </source>
</reference>
<evidence type="ECO:0000313" key="2">
    <source>
        <dbReference type="EMBL" id="OEJ73817.1"/>
    </source>
</evidence>
<dbReference type="Gene3D" id="3.40.250.10">
    <property type="entry name" value="Rhodanese-like domain"/>
    <property type="match status" value="1"/>
</dbReference>
<dbReference type="AlphaFoldDB" id="A0A1E5QGV2"/>
<sequence>MLAKWGQTHLIALGIGCLTLASLSAIAILNHQTIVNVVAGWDIPQVSVEELQQDKYQNIVLVDVRSPEEYAENRTPNSILVLLSDIQADFGIKQIYEAADARKQAGQPNPTIVLYSTSGLQAFQAYRRLESVGIRDYPIVVLTGGSPVVPPQTQSGNL</sequence>
<dbReference type="CDD" id="cd00158">
    <property type="entry name" value="RHOD"/>
    <property type="match status" value="1"/>
</dbReference>
<dbReference type="PROSITE" id="PS51257">
    <property type="entry name" value="PROKAR_LIPOPROTEIN"/>
    <property type="match status" value="1"/>
</dbReference>
<dbReference type="SUPFAM" id="SSF52821">
    <property type="entry name" value="Rhodanese/Cell cycle control phosphatase"/>
    <property type="match status" value="1"/>
</dbReference>
<organism evidence="2">
    <name type="scientific">Desertifilum tharense IPPAS B-1220</name>
    <dbReference type="NCBI Taxonomy" id="1781255"/>
    <lineage>
        <taxon>Bacteria</taxon>
        <taxon>Bacillati</taxon>
        <taxon>Cyanobacteriota</taxon>
        <taxon>Cyanophyceae</taxon>
        <taxon>Desertifilales</taxon>
        <taxon>Desertifilaceae</taxon>
        <taxon>Desertifilum</taxon>
    </lineage>
</organism>
<dbReference type="OrthoDB" id="9792975at2"/>
<dbReference type="EMBL" id="MJGC01000077">
    <property type="protein sequence ID" value="OEJ73817.1"/>
    <property type="molecule type" value="Genomic_DNA"/>
</dbReference>
<gene>
    <name evidence="2" type="ORF">BH720_17070</name>
</gene>
<name>A0A1E5QGV2_9CYAN</name>